<dbReference type="Pfam" id="PF12228">
    <property type="entry name" value="DUF3604"/>
    <property type="match status" value="1"/>
</dbReference>
<keyword evidence="1" id="KW-0732">Signal</keyword>
<feature type="chain" id="PRO_5005809589" description="DUF3604 domain-containing protein" evidence="1">
    <location>
        <begin position="24"/>
        <end position="633"/>
    </location>
</feature>
<dbReference type="Gene3D" id="3.20.20.140">
    <property type="entry name" value="Metal-dependent hydrolases"/>
    <property type="match status" value="1"/>
</dbReference>
<organism evidence="2 3">
    <name type="scientific">Roseibium alexandrii</name>
    <dbReference type="NCBI Taxonomy" id="388408"/>
    <lineage>
        <taxon>Bacteria</taxon>
        <taxon>Pseudomonadati</taxon>
        <taxon>Pseudomonadota</taxon>
        <taxon>Alphaproteobacteria</taxon>
        <taxon>Hyphomicrobiales</taxon>
        <taxon>Stappiaceae</taxon>
        <taxon>Roseibium</taxon>
    </lineage>
</organism>
<reference evidence="3" key="1">
    <citation type="submission" date="2015-07" db="EMBL/GenBank/DDBJ databases">
        <authorList>
            <person name="Rodrigo-Torres Lidia"/>
            <person name="Arahal R.David."/>
        </authorList>
    </citation>
    <scope>NUCLEOTIDE SEQUENCE [LARGE SCALE GENOMIC DNA]</scope>
    <source>
        <strain evidence="3">CECT 5112</strain>
    </source>
</reference>
<evidence type="ECO:0008006" key="4">
    <source>
        <dbReference type="Google" id="ProtNLM"/>
    </source>
</evidence>
<gene>
    <name evidence="2" type="ORF">LAX5112_04683</name>
</gene>
<protein>
    <recommendedName>
        <fullName evidence="4">DUF3604 domain-containing protein</fullName>
    </recommendedName>
</protein>
<dbReference type="Proteomes" id="UP000053235">
    <property type="component" value="Unassembled WGS sequence"/>
</dbReference>
<name>A0A0M7AQC2_9HYPH</name>
<evidence type="ECO:0000256" key="1">
    <source>
        <dbReference type="SAM" id="SignalP"/>
    </source>
</evidence>
<evidence type="ECO:0000313" key="2">
    <source>
        <dbReference type="EMBL" id="CTQ76711.1"/>
    </source>
</evidence>
<proteinExistence type="predicted"/>
<dbReference type="EMBL" id="CXWD01000028">
    <property type="protein sequence ID" value="CTQ76711.1"/>
    <property type="molecule type" value="Genomic_DNA"/>
</dbReference>
<dbReference type="RefSeq" id="WP_055673864.1">
    <property type="nucleotide sequence ID" value="NZ_CXWD01000028.1"/>
</dbReference>
<feature type="signal peptide" evidence="1">
    <location>
        <begin position="1"/>
        <end position="23"/>
    </location>
</feature>
<dbReference type="AlphaFoldDB" id="A0A0M7AQC2"/>
<keyword evidence="3" id="KW-1185">Reference proteome</keyword>
<accession>A0A0M7AQC2</accession>
<sequence length="633" mass="69572">MRTLFPCATALVTLATLTGSAFAQDILPPKENYAASKAEYSPYAGDHFPNRVLFGDTHLHSSWSTDSGMAGGTLGQDAGYRVSRGEEVTSHLGWKVKLIRPLDFIVMADHAENLGLADFIRRSDPLVLANPVGKKWHDMVKSGNGYDAFLEWLRANDTDLINEPRMLATAWDSATSNADKYYQPGTFTTFHGFEWTSHPGGNNMHRVVIFRDGKDRTSQVMPYSQYDSTNPEDLWDYMAGYEDKTGGQVLAIPHNGNLSNGLMFAMETIDGNKLSGTAIDADYAAKRIKWEPLAEVTQQKGDGEAHPLLSPDDAFADFETLDAANLNGQQSKTPEMLPREYARAALKTGLKAKQDLGVNPFKFGMIGSTDNHTALPTSREENNFSKASFVEPSAERAFHPLVAAADPANSIMEADVGASGLAAVWARENTRESIWDAMARKETYATSGTRIRVRVFGGWDFEADEVVRPDFARTGYARGVPMGGDLKDAPNGEAPKFMIRAVRDPDGANLDRIQVVKGWLDANGETQEKIFDVACADREIVNNACDGDVGNTVDVADASYTNTIGDALLAAHWTDPEFDPSLSAFYYVRVLEIPTPRWTAYDAKFFGTKMPEGTAMQLQDRAYTSPIWYTPEG</sequence>
<dbReference type="STRING" id="388408.LAX5112_04683"/>
<dbReference type="InterPro" id="IPR022028">
    <property type="entry name" value="DUF3604"/>
</dbReference>
<evidence type="ECO:0000313" key="3">
    <source>
        <dbReference type="Proteomes" id="UP000053235"/>
    </source>
</evidence>
<dbReference type="OrthoDB" id="543560at2"/>